<feature type="region of interest" description="Disordered" evidence="1">
    <location>
        <begin position="1"/>
        <end position="23"/>
    </location>
</feature>
<accession>A0A841CPF7</accession>
<feature type="region of interest" description="Disordered" evidence="1">
    <location>
        <begin position="124"/>
        <end position="173"/>
    </location>
</feature>
<evidence type="ECO:0000313" key="3">
    <source>
        <dbReference type="Proteomes" id="UP000547510"/>
    </source>
</evidence>
<comment type="caution">
    <text evidence="2">The sequence shown here is derived from an EMBL/GenBank/DDBJ whole genome shotgun (WGS) entry which is preliminary data.</text>
</comment>
<feature type="compositionally biased region" description="Basic and acidic residues" evidence="1">
    <location>
        <begin position="127"/>
        <end position="145"/>
    </location>
</feature>
<dbReference type="GO" id="GO:0008237">
    <property type="term" value="F:metallopeptidase activity"/>
    <property type="evidence" value="ECO:0007669"/>
    <property type="project" value="InterPro"/>
</dbReference>
<dbReference type="Gene3D" id="3.40.390.10">
    <property type="entry name" value="Collagenase (Catalytic Domain)"/>
    <property type="match status" value="1"/>
</dbReference>
<evidence type="ECO:0000313" key="2">
    <source>
        <dbReference type="EMBL" id="MBB5957957.1"/>
    </source>
</evidence>
<evidence type="ECO:0000256" key="1">
    <source>
        <dbReference type="SAM" id="MobiDB-lite"/>
    </source>
</evidence>
<dbReference type="InterPro" id="IPR024079">
    <property type="entry name" value="MetalloPept_cat_dom_sf"/>
</dbReference>
<dbReference type="SUPFAM" id="SSF55486">
    <property type="entry name" value="Metalloproteases ('zincins'), catalytic domain"/>
    <property type="match status" value="1"/>
</dbReference>
<proteinExistence type="predicted"/>
<gene>
    <name evidence="2" type="ORF">FHS29_004565</name>
</gene>
<keyword evidence="3" id="KW-1185">Reference proteome</keyword>
<dbReference type="Proteomes" id="UP000547510">
    <property type="component" value="Unassembled WGS sequence"/>
</dbReference>
<dbReference type="RefSeq" id="WP_184693532.1">
    <property type="nucleotide sequence ID" value="NZ_JACHJN010000007.1"/>
</dbReference>
<sequence length="552" mass="58309">MVFPVHQQVPAPATASPRRHRSAVAGPAGGLLELQRAAGNRAVARLAVQRCGPTPCDCSPAEREAEETPVQRVAADFRVTGKSPKASTDLRSIYFDHESSTVTAPDDTKFAAFAGVPMSTVRLKGTASEEERRGPGRAALVDDRIAAVSGPLTAGSPGTGNPTPRPDLSSGGLDYRSARRVEVLVGNQQSTAPVCTPSPDISCGPSPNAFDTAHARAVVLLADARNALGTPTAAPAVGPLTALFHGPANAAAVDTGLAAIEAHLPHMLPVIPLHDAAAAGHRCINTCLGDDFLASNRGSGTSARMTLGPKFLNEPDVTERALVLIHEGSHGATGLITDDEAYQWQRLLAALPLNRALNNADSFTRFVALVANPALASVAQVDDTSRLTGAGQAAKANETMAWLEQWLVQSRLDLRSLYSHVSDAVTAAAWRPAGGHYRDNVMTLLVGDFGVTAPPAAPVMDDQEKIAGIFDRLFALRRKITGQAFTFRVGGYRWSSGPGTSIRVPTTFFGTSARTRVERLLRLAVNAAPFIETSRREHYYRLVKRLSAGSGP</sequence>
<dbReference type="EMBL" id="JACHJN010000007">
    <property type="protein sequence ID" value="MBB5957957.1"/>
    <property type="molecule type" value="Genomic_DNA"/>
</dbReference>
<reference evidence="2 3" key="1">
    <citation type="submission" date="2020-08" db="EMBL/GenBank/DDBJ databases">
        <title>Genomic Encyclopedia of Type Strains, Phase III (KMG-III): the genomes of soil and plant-associated and newly described type strains.</title>
        <authorList>
            <person name="Whitman W."/>
        </authorList>
    </citation>
    <scope>NUCLEOTIDE SEQUENCE [LARGE SCALE GENOMIC DNA]</scope>
    <source>
        <strain evidence="2 3">CECT 8640</strain>
    </source>
</reference>
<name>A0A841CPF7_9PSEU</name>
<organism evidence="2 3">
    <name type="scientific">Saccharothrix tamanrassetensis</name>
    <dbReference type="NCBI Taxonomy" id="1051531"/>
    <lineage>
        <taxon>Bacteria</taxon>
        <taxon>Bacillati</taxon>
        <taxon>Actinomycetota</taxon>
        <taxon>Actinomycetes</taxon>
        <taxon>Pseudonocardiales</taxon>
        <taxon>Pseudonocardiaceae</taxon>
        <taxon>Saccharothrix</taxon>
    </lineage>
</organism>
<protein>
    <submittedName>
        <fullName evidence="2">Uncharacterized protein</fullName>
    </submittedName>
</protein>
<dbReference type="AlphaFoldDB" id="A0A841CPF7"/>